<gene>
    <name evidence="6" type="ORF">pipiens_002168</name>
</gene>
<keyword evidence="4" id="KW-1133">Transmembrane helix</keyword>
<dbReference type="CDD" id="cd19598">
    <property type="entry name" value="serpin77Ba-like_insects"/>
    <property type="match status" value="1"/>
</dbReference>
<keyword evidence="1" id="KW-0646">Protease inhibitor</keyword>
<dbReference type="InterPro" id="IPR042178">
    <property type="entry name" value="Serpin_sf_1"/>
</dbReference>
<dbReference type="InterPro" id="IPR006966">
    <property type="entry name" value="Peroxin-3"/>
</dbReference>
<evidence type="ECO:0000313" key="6">
    <source>
        <dbReference type="EMBL" id="KAL1399751.1"/>
    </source>
</evidence>
<keyword evidence="2" id="KW-0722">Serine protease inhibitor</keyword>
<keyword evidence="7" id="KW-1185">Reference proteome</keyword>
<name>A0ABD1DJJ2_CULPP</name>
<evidence type="ECO:0000256" key="3">
    <source>
        <dbReference type="RuleBase" id="RU000411"/>
    </source>
</evidence>
<feature type="transmembrane region" description="Helical" evidence="4">
    <location>
        <begin position="16"/>
        <end position="33"/>
    </location>
</feature>
<dbReference type="PANTHER" id="PTHR11461:SF367">
    <property type="entry name" value="GH21475P-RELATED"/>
    <property type="match status" value="1"/>
</dbReference>
<dbReference type="InterPro" id="IPR000215">
    <property type="entry name" value="Serpin_fam"/>
</dbReference>
<dbReference type="InterPro" id="IPR023796">
    <property type="entry name" value="Serpin_dom"/>
</dbReference>
<proteinExistence type="inferred from homology"/>
<dbReference type="SMART" id="SM00093">
    <property type="entry name" value="SERPIN"/>
    <property type="match status" value="1"/>
</dbReference>
<sequence>MLAAIKNFFTRHRRKFVVTGIVLGSGVFLIKIIQYKLREFQERQAKEIAERFKRMQHYESTERTCNQTIVGLAPTVSEKALKNLGTAEILEKLRSNPDNKLELWEELKILAFARIVTLVYASSMLAVTLKTQINLLGGYLYKDTVEQDDKQVTVDIQTTYLSMIQHFMGDGLDELMDTIRKNVTTVMQRYSLKQQLTLADAETLFWSIQVALSSEDNSPTKCIASYTLPKEINRSDLLSKMYDETLDVLESAEVSDVCLSNISNGFSLIVDKLAEYYAEAEPAATQQNGASTKAALNVVAAADCGVSNINNIKISLAKLIPIVNGLSSKALGSSAGGAPGTNGLTNGFDQHRNGDMMASLVARFMQTEKLKTLGVNVYETFCHAVRNLLIAAAVGTSYYSCSIWCVINRDYGEAIATDRERCTMARKGDGLVRWTIVLGLICAVMSQQSTVSQKLYEGSQKFALNFFKKISEFVDSDPSVTTTNIIISPLSVWTLLALLTEGADGKTLRELLDVLNVDNQNDIKYNFKNLIDTINVNTSEVEISSLQLIFTDITQQRQQAFDNSIVQFYGQDLLRSLDFNSSPQARKSSYETINGIVSNATKGQIEKAIHPSDLKDAKMLILSVLFFKGDWTLPFNRSQTVDTPFLNENDVTVGPVPMMYSKAVFPFAAFRELEAQIVELPYGSDRHLSMMVILPRKGVFLKDVIGRLANFSMQTIYQELRTAAEEYEDDEVEVYLPRFEITADYKLKAPLFDMGVKAAMSKETAQFDRMANGIFLGDIVQKARIVVNEEGTTASASTAAIFANKATPPRFFANRPFAFLIVDKRFDVILFMGQVKNPLAV</sequence>
<reference evidence="6 7" key="1">
    <citation type="submission" date="2024-05" db="EMBL/GenBank/DDBJ databases">
        <title>Culex pipiens pipiens assembly and annotation.</title>
        <authorList>
            <person name="Alout H."/>
            <person name="Durand T."/>
        </authorList>
    </citation>
    <scope>NUCLEOTIDE SEQUENCE [LARGE SCALE GENOMIC DNA]</scope>
    <source>
        <strain evidence="6">HA-2024</strain>
        <tissue evidence="6">Whole body</tissue>
    </source>
</reference>
<evidence type="ECO:0000256" key="4">
    <source>
        <dbReference type="SAM" id="Phobius"/>
    </source>
</evidence>
<keyword evidence="4" id="KW-0472">Membrane</keyword>
<dbReference type="Pfam" id="PF00079">
    <property type="entry name" value="Serpin"/>
    <property type="match status" value="1"/>
</dbReference>
<dbReference type="InterPro" id="IPR042185">
    <property type="entry name" value="Serpin_sf_2"/>
</dbReference>
<evidence type="ECO:0000313" key="7">
    <source>
        <dbReference type="Proteomes" id="UP001562425"/>
    </source>
</evidence>
<protein>
    <recommendedName>
        <fullName evidence="5">Serpin domain-containing protein</fullName>
    </recommendedName>
</protein>
<dbReference type="PANTHER" id="PTHR11461">
    <property type="entry name" value="SERINE PROTEASE INHIBITOR, SERPIN"/>
    <property type="match status" value="1"/>
</dbReference>
<dbReference type="Proteomes" id="UP001562425">
    <property type="component" value="Unassembled WGS sequence"/>
</dbReference>
<evidence type="ECO:0000256" key="2">
    <source>
        <dbReference type="ARBA" id="ARBA00022900"/>
    </source>
</evidence>
<dbReference type="Pfam" id="PF04882">
    <property type="entry name" value="Peroxin-3"/>
    <property type="match status" value="2"/>
</dbReference>
<evidence type="ECO:0000256" key="1">
    <source>
        <dbReference type="ARBA" id="ARBA00022690"/>
    </source>
</evidence>
<feature type="domain" description="Serpin" evidence="5">
    <location>
        <begin position="464"/>
        <end position="838"/>
    </location>
</feature>
<evidence type="ECO:0000259" key="5">
    <source>
        <dbReference type="SMART" id="SM00093"/>
    </source>
</evidence>
<accession>A0ABD1DJJ2</accession>
<dbReference type="InterPro" id="IPR036186">
    <property type="entry name" value="Serpin_sf"/>
</dbReference>
<dbReference type="Gene3D" id="2.30.39.10">
    <property type="entry name" value="Alpha-1-antitrypsin, domain 1"/>
    <property type="match status" value="1"/>
</dbReference>
<comment type="similarity">
    <text evidence="3">Belongs to the serpin family.</text>
</comment>
<dbReference type="Gene3D" id="3.30.497.10">
    <property type="entry name" value="Antithrombin, subunit I, domain 2"/>
    <property type="match status" value="1"/>
</dbReference>
<dbReference type="SUPFAM" id="SSF56574">
    <property type="entry name" value="Serpins"/>
    <property type="match status" value="1"/>
</dbReference>
<dbReference type="AlphaFoldDB" id="A0ABD1DJJ2"/>
<organism evidence="6 7">
    <name type="scientific">Culex pipiens pipiens</name>
    <name type="common">Northern house mosquito</name>
    <dbReference type="NCBI Taxonomy" id="38569"/>
    <lineage>
        <taxon>Eukaryota</taxon>
        <taxon>Metazoa</taxon>
        <taxon>Ecdysozoa</taxon>
        <taxon>Arthropoda</taxon>
        <taxon>Hexapoda</taxon>
        <taxon>Insecta</taxon>
        <taxon>Pterygota</taxon>
        <taxon>Neoptera</taxon>
        <taxon>Endopterygota</taxon>
        <taxon>Diptera</taxon>
        <taxon>Nematocera</taxon>
        <taxon>Culicoidea</taxon>
        <taxon>Culicidae</taxon>
        <taxon>Culicinae</taxon>
        <taxon>Culicini</taxon>
        <taxon>Culex</taxon>
        <taxon>Culex</taxon>
    </lineage>
</organism>
<comment type="caution">
    <text evidence="6">The sequence shown here is derived from an EMBL/GenBank/DDBJ whole genome shotgun (WGS) entry which is preliminary data.</text>
</comment>
<dbReference type="EMBL" id="JBEHCU010005460">
    <property type="protein sequence ID" value="KAL1399751.1"/>
    <property type="molecule type" value="Genomic_DNA"/>
</dbReference>
<keyword evidence="4" id="KW-0812">Transmembrane</keyword>
<dbReference type="GO" id="GO:0004867">
    <property type="term" value="F:serine-type endopeptidase inhibitor activity"/>
    <property type="evidence" value="ECO:0007669"/>
    <property type="project" value="UniProtKB-KW"/>
</dbReference>